<proteinExistence type="predicted"/>
<evidence type="ECO:0000259" key="1">
    <source>
        <dbReference type="Pfam" id="PF02627"/>
    </source>
</evidence>
<accession>A0ABU5F4P2</accession>
<dbReference type="EMBL" id="JAXBLV010000209">
    <property type="protein sequence ID" value="MDY3562159.1"/>
    <property type="molecule type" value="Genomic_DNA"/>
</dbReference>
<dbReference type="Pfam" id="PF02627">
    <property type="entry name" value="CMD"/>
    <property type="match status" value="1"/>
</dbReference>
<keyword evidence="3" id="KW-1185">Reference proteome</keyword>
<dbReference type="SUPFAM" id="SSF69118">
    <property type="entry name" value="AhpD-like"/>
    <property type="match status" value="1"/>
</dbReference>
<comment type="caution">
    <text evidence="2">The sequence shown here is derived from an EMBL/GenBank/DDBJ whole genome shotgun (WGS) entry which is preliminary data.</text>
</comment>
<protein>
    <submittedName>
        <fullName evidence="2">Carboxymuconolactone decarboxylase family protein</fullName>
    </submittedName>
</protein>
<gene>
    <name evidence="2" type="ORF">R5W23_003606</name>
</gene>
<dbReference type="InterPro" id="IPR029032">
    <property type="entry name" value="AhpD-like"/>
</dbReference>
<reference evidence="3" key="1">
    <citation type="journal article" date="2023" name="Mar. Drugs">
        <title>Gemmata algarum, a Novel Planctomycete Isolated from an Algal Mat, Displays Antimicrobial Activity.</title>
        <authorList>
            <person name="Kumar G."/>
            <person name="Kallscheuer N."/>
            <person name="Kashif M."/>
            <person name="Ahamad S."/>
            <person name="Jagadeeshwari U."/>
            <person name="Pannikurungottu S."/>
            <person name="Haufschild T."/>
            <person name="Kabuu M."/>
            <person name="Sasikala C."/>
            <person name="Jogler C."/>
            <person name="Ramana C."/>
        </authorList>
    </citation>
    <scope>NUCLEOTIDE SEQUENCE [LARGE SCALE GENOMIC DNA]</scope>
    <source>
        <strain evidence="3">JC673</strain>
    </source>
</reference>
<dbReference type="PANTHER" id="PTHR35446">
    <property type="entry name" value="SI:CH211-175M2.5"/>
    <property type="match status" value="1"/>
</dbReference>
<dbReference type="Proteomes" id="UP001272242">
    <property type="component" value="Unassembled WGS sequence"/>
</dbReference>
<name>A0ABU5F4P2_9BACT</name>
<evidence type="ECO:0000313" key="2">
    <source>
        <dbReference type="EMBL" id="MDY3562159.1"/>
    </source>
</evidence>
<dbReference type="InterPro" id="IPR003779">
    <property type="entry name" value="CMD-like"/>
</dbReference>
<sequence length="143" mass="15164">MATDRIATVAPVPEAAATGKVAAVYADIKATKNITFVPNMWRVLATNPDHLELVWTRLKAIMHPEASGRTSPLDPLTRELIALAVSATNGCSYCVNSHTAAARKLGLGVEALGEVMAVIALFNSTNAIADGYQIEPDILPPQE</sequence>
<feature type="domain" description="Carboxymuconolactone decarboxylase-like" evidence="1">
    <location>
        <begin position="70"/>
        <end position="130"/>
    </location>
</feature>
<dbReference type="Gene3D" id="1.20.1290.10">
    <property type="entry name" value="AhpD-like"/>
    <property type="match status" value="1"/>
</dbReference>
<dbReference type="NCBIfam" id="TIGR00778">
    <property type="entry name" value="ahpD_dom"/>
    <property type="match status" value="1"/>
</dbReference>
<evidence type="ECO:0000313" key="3">
    <source>
        <dbReference type="Proteomes" id="UP001272242"/>
    </source>
</evidence>
<dbReference type="RefSeq" id="WP_320688488.1">
    <property type="nucleotide sequence ID" value="NZ_JAXBLV010000209.1"/>
</dbReference>
<dbReference type="InterPro" id="IPR004675">
    <property type="entry name" value="AhpD_core"/>
</dbReference>
<organism evidence="2 3">
    <name type="scientific">Gemmata algarum</name>
    <dbReference type="NCBI Taxonomy" id="2975278"/>
    <lineage>
        <taxon>Bacteria</taxon>
        <taxon>Pseudomonadati</taxon>
        <taxon>Planctomycetota</taxon>
        <taxon>Planctomycetia</taxon>
        <taxon>Gemmatales</taxon>
        <taxon>Gemmataceae</taxon>
        <taxon>Gemmata</taxon>
    </lineage>
</organism>
<dbReference type="PANTHER" id="PTHR35446:SF2">
    <property type="entry name" value="CARBOXYMUCONOLACTONE DECARBOXYLASE-LIKE DOMAIN-CONTAINING PROTEIN"/>
    <property type="match status" value="1"/>
</dbReference>